<dbReference type="GO" id="GO:0031119">
    <property type="term" value="P:tRNA pseudouridine synthesis"/>
    <property type="evidence" value="ECO:0007669"/>
    <property type="project" value="UniProtKB-UniRule"/>
</dbReference>
<dbReference type="Proteomes" id="UP000013378">
    <property type="component" value="Unassembled WGS sequence"/>
</dbReference>
<dbReference type="Gene3D" id="3.30.70.580">
    <property type="entry name" value="Pseudouridine synthase I, catalytic domain, N-terminal subdomain"/>
    <property type="match status" value="1"/>
</dbReference>
<dbReference type="OrthoDB" id="9811823at2"/>
<keyword evidence="9" id="KW-0456">Lyase</keyword>
<comment type="caution">
    <text evidence="9">The sequence shown here is derived from an EMBL/GenBank/DDBJ whole genome shotgun (WGS) entry which is preliminary data.</text>
</comment>
<evidence type="ECO:0000256" key="7">
    <source>
        <dbReference type="RuleBase" id="RU003792"/>
    </source>
</evidence>
<dbReference type="InterPro" id="IPR020095">
    <property type="entry name" value="PsdUridine_synth_TruA_C"/>
</dbReference>
<evidence type="ECO:0000313" key="10">
    <source>
        <dbReference type="Proteomes" id="UP000013378"/>
    </source>
</evidence>
<dbReference type="PANTHER" id="PTHR11142:SF0">
    <property type="entry name" value="TRNA PSEUDOURIDINE SYNTHASE-LIKE 1"/>
    <property type="match status" value="1"/>
</dbReference>
<dbReference type="EC" id="5.4.99.12" evidence="4"/>
<evidence type="ECO:0000256" key="3">
    <source>
        <dbReference type="ARBA" id="ARBA00023235"/>
    </source>
</evidence>
<dbReference type="NCBIfam" id="TIGR00071">
    <property type="entry name" value="hisT_truA"/>
    <property type="match status" value="1"/>
</dbReference>
<feature type="domain" description="Pseudouridine synthase I TruA alpha/beta" evidence="8">
    <location>
        <begin position="8"/>
        <end position="104"/>
    </location>
</feature>
<dbReference type="PANTHER" id="PTHR11142">
    <property type="entry name" value="PSEUDOURIDYLATE SYNTHASE"/>
    <property type="match status" value="1"/>
</dbReference>
<dbReference type="Pfam" id="PF01416">
    <property type="entry name" value="PseudoU_synth_1"/>
    <property type="match status" value="2"/>
</dbReference>
<evidence type="ECO:0000256" key="6">
    <source>
        <dbReference type="PIRSR" id="PIRSR001430-2"/>
    </source>
</evidence>
<dbReference type="Gene3D" id="3.30.70.660">
    <property type="entry name" value="Pseudouridine synthase I, catalytic domain, C-terminal subdomain"/>
    <property type="match status" value="1"/>
</dbReference>
<dbReference type="STRING" id="1304284.L21TH_0926"/>
<dbReference type="PATRIC" id="fig|1304284.3.peg.911"/>
<dbReference type="InterPro" id="IPR020097">
    <property type="entry name" value="PsdUridine_synth_TruA_a/b_dom"/>
</dbReference>
<feature type="domain" description="Pseudouridine synthase I TruA alpha/beta" evidence="8">
    <location>
        <begin position="143"/>
        <end position="245"/>
    </location>
</feature>
<keyword evidence="3 4" id="KW-0413">Isomerase</keyword>
<evidence type="ECO:0000256" key="1">
    <source>
        <dbReference type="ARBA" id="ARBA00009375"/>
    </source>
</evidence>
<protein>
    <recommendedName>
        <fullName evidence="4">tRNA pseudouridine synthase A</fullName>
        <ecNumber evidence="4">5.4.99.12</ecNumber>
    </recommendedName>
    <alternativeName>
        <fullName evidence="4">tRNA pseudouridine(38-40) synthase</fullName>
    </alternativeName>
    <alternativeName>
        <fullName evidence="4">tRNA pseudouridylate synthase I</fullName>
    </alternativeName>
    <alternativeName>
        <fullName evidence="4">tRNA-uridine isomerase I</fullName>
    </alternativeName>
</protein>
<comment type="similarity">
    <text evidence="1 4 7">Belongs to the tRNA pseudouridine synthase TruA family.</text>
</comment>
<evidence type="ECO:0000259" key="8">
    <source>
        <dbReference type="Pfam" id="PF01416"/>
    </source>
</evidence>
<gene>
    <name evidence="4" type="primary">truA</name>
    <name evidence="9" type="ORF">L21TH_0926</name>
</gene>
<evidence type="ECO:0000313" key="9">
    <source>
        <dbReference type="EMBL" id="EOD01024.1"/>
    </source>
</evidence>
<dbReference type="HAMAP" id="MF_00171">
    <property type="entry name" value="TruA"/>
    <property type="match status" value="1"/>
</dbReference>
<dbReference type="PIRSF" id="PIRSF001430">
    <property type="entry name" value="tRNA_psdUrid_synth"/>
    <property type="match status" value="1"/>
</dbReference>
<name>R1CWP0_9FIRM</name>
<dbReference type="CDD" id="cd02570">
    <property type="entry name" value="PseudoU_synth_EcTruA"/>
    <property type="match status" value="1"/>
</dbReference>
<evidence type="ECO:0000256" key="4">
    <source>
        <dbReference type="HAMAP-Rule" id="MF_00171"/>
    </source>
</evidence>
<sequence length="251" mass="28860">MRNIKLTIEYDGTRFYGWQKQPNVITVQEEIEKAINKITGEEIKIIGAGRTDRGVHAKAQVANFNTASRIPADRIKFALNSQLPEDISIKESEEVGEDFHSRYSAVGKEYRYLVYNNKTRSPLLRNYAYYVPYKLDVENIKAASKYFIDTYDFKGFMSSGSSVKDTVRTIYDFSVLKKDSTIEFRIKGNGFLYNMVRIIVGTLIEVGNNKIKVEDIPNIIKSKDRSNAGHTALPQGLYLYRVYYNNSEIRK</sequence>
<dbReference type="InterPro" id="IPR020094">
    <property type="entry name" value="TruA/RsuA/RluB/E/F_N"/>
</dbReference>
<dbReference type="InterPro" id="IPR020103">
    <property type="entry name" value="PsdUridine_synth_cat_dom_sf"/>
</dbReference>
<keyword evidence="10" id="KW-1185">Reference proteome</keyword>
<comment type="caution">
    <text evidence="4">Lacks conserved residue(s) required for the propagation of feature annotation.</text>
</comment>
<organism evidence="9 10">
    <name type="scientific">Caldisalinibacter kiritimatiensis</name>
    <dbReference type="NCBI Taxonomy" id="1304284"/>
    <lineage>
        <taxon>Bacteria</taxon>
        <taxon>Bacillati</taxon>
        <taxon>Bacillota</taxon>
        <taxon>Tissierellia</taxon>
        <taxon>Tissierellales</taxon>
        <taxon>Thermohalobacteraceae</taxon>
        <taxon>Caldisalinibacter</taxon>
    </lineage>
</organism>
<proteinExistence type="inferred from homology"/>
<dbReference type="GO" id="GO:0016829">
    <property type="term" value="F:lyase activity"/>
    <property type="evidence" value="ECO:0007669"/>
    <property type="project" value="UniProtKB-KW"/>
</dbReference>
<dbReference type="eggNOG" id="COG0101">
    <property type="taxonomic scope" value="Bacteria"/>
</dbReference>
<comment type="function">
    <text evidence="4">Formation of pseudouridine at positions 38, 39 and 40 in the anticodon stem and loop of transfer RNAs.</text>
</comment>
<dbReference type="RefSeq" id="WP_006310568.1">
    <property type="nucleotide sequence ID" value="NZ_ARZA01000091.1"/>
</dbReference>
<evidence type="ECO:0000256" key="2">
    <source>
        <dbReference type="ARBA" id="ARBA00022694"/>
    </source>
</evidence>
<keyword evidence="2 4" id="KW-0819">tRNA processing</keyword>
<dbReference type="GO" id="GO:0003723">
    <property type="term" value="F:RNA binding"/>
    <property type="evidence" value="ECO:0007669"/>
    <property type="project" value="InterPro"/>
</dbReference>
<feature type="binding site" evidence="4 6">
    <location>
        <position position="110"/>
    </location>
    <ligand>
        <name>substrate</name>
    </ligand>
</feature>
<comment type="catalytic activity">
    <reaction evidence="4 7">
        <text>uridine(38/39/40) in tRNA = pseudouridine(38/39/40) in tRNA</text>
        <dbReference type="Rhea" id="RHEA:22376"/>
        <dbReference type="Rhea" id="RHEA-COMP:10085"/>
        <dbReference type="Rhea" id="RHEA-COMP:10087"/>
        <dbReference type="ChEBI" id="CHEBI:65314"/>
        <dbReference type="ChEBI" id="CHEBI:65315"/>
        <dbReference type="EC" id="5.4.99.12"/>
    </reaction>
</comment>
<evidence type="ECO:0000256" key="5">
    <source>
        <dbReference type="PIRSR" id="PIRSR001430-1"/>
    </source>
</evidence>
<dbReference type="GO" id="GO:0160147">
    <property type="term" value="F:tRNA pseudouridine(38-40) synthase activity"/>
    <property type="evidence" value="ECO:0007669"/>
    <property type="project" value="UniProtKB-EC"/>
</dbReference>
<dbReference type="EMBL" id="ARZA01000091">
    <property type="protein sequence ID" value="EOD01024.1"/>
    <property type="molecule type" value="Genomic_DNA"/>
</dbReference>
<accession>R1CWP0</accession>
<dbReference type="InterPro" id="IPR001406">
    <property type="entry name" value="PsdUridine_synth_TruA"/>
</dbReference>
<dbReference type="SUPFAM" id="SSF55120">
    <property type="entry name" value="Pseudouridine synthase"/>
    <property type="match status" value="1"/>
</dbReference>
<comment type="subunit">
    <text evidence="4">Homodimer.</text>
</comment>
<dbReference type="AlphaFoldDB" id="R1CWP0"/>
<feature type="active site" description="Nucleophile" evidence="4 5">
    <location>
        <position position="52"/>
    </location>
</feature>
<reference evidence="9 10" key="1">
    <citation type="journal article" date="2015" name="Geomicrobiol. J.">
        <title>Caldisalinibacter kiritimatiensis gen. nov., sp. nov., a moderately thermohalophilic thiosulfate-reducing bacterium from a hypersaline microbial mat.</title>
        <authorList>
            <person name="Ben Hania W."/>
            <person name="Joseph M."/>
            <person name="Fiebig A."/>
            <person name="Bunk B."/>
            <person name="Klenk H.-P."/>
            <person name="Fardeau M.-L."/>
            <person name="Spring S."/>
        </authorList>
    </citation>
    <scope>NUCLEOTIDE SEQUENCE [LARGE SCALE GENOMIC DNA]</scope>
    <source>
        <strain evidence="9 10">L21-TH-D2</strain>
    </source>
</reference>
<dbReference type="FunFam" id="3.30.70.580:FF:000001">
    <property type="entry name" value="tRNA pseudouridine synthase A"/>
    <property type="match status" value="1"/>
</dbReference>